<dbReference type="EMBL" id="PQFZ01000001">
    <property type="protein sequence ID" value="POR57058.1"/>
    <property type="molecule type" value="Genomic_DNA"/>
</dbReference>
<protein>
    <submittedName>
        <fullName evidence="2">Uncharacterized protein</fullName>
    </submittedName>
</protein>
<feature type="signal peptide" evidence="1">
    <location>
        <begin position="1"/>
        <end position="22"/>
    </location>
</feature>
<name>A0A2S4MQJ7_9HYPH</name>
<evidence type="ECO:0000313" key="3">
    <source>
        <dbReference type="Proteomes" id="UP000236919"/>
    </source>
</evidence>
<dbReference type="RefSeq" id="WP_092166728.1">
    <property type="nucleotide sequence ID" value="NZ_PQFZ01000001.1"/>
</dbReference>
<dbReference type="Proteomes" id="UP000236919">
    <property type="component" value="Unassembled WGS sequence"/>
</dbReference>
<evidence type="ECO:0000256" key="1">
    <source>
        <dbReference type="SAM" id="SignalP"/>
    </source>
</evidence>
<feature type="chain" id="PRO_5015746529" evidence="1">
    <location>
        <begin position="23"/>
        <end position="122"/>
    </location>
</feature>
<dbReference type="OrthoDB" id="7677739at2"/>
<comment type="caution">
    <text evidence="2">The sequence shown here is derived from an EMBL/GenBank/DDBJ whole genome shotgun (WGS) entry which is preliminary data.</text>
</comment>
<dbReference type="AlphaFoldDB" id="A0A2S4MQJ7"/>
<proteinExistence type="predicted"/>
<keyword evidence="3" id="KW-1185">Reference proteome</keyword>
<accession>A0A2S4MQJ7</accession>
<gene>
    <name evidence="2" type="ORF">CYD53_101583</name>
</gene>
<organism evidence="2 3">
    <name type="scientific">Bosea psychrotolerans</name>
    <dbReference type="NCBI Taxonomy" id="1871628"/>
    <lineage>
        <taxon>Bacteria</taxon>
        <taxon>Pseudomonadati</taxon>
        <taxon>Pseudomonadota</taxon>
        <taxon>Alphaproteobacteria</taxon>
        <taxon>Hyphomicrobiales</taxon>
        <taxon>Boseaceae</taxon>
        <taxon>Bosea</taxon>
    </lineage>
</organism>
<sequence length="122" mass="13426">MLRHCLAGLLTAAVLMPSAASADVMTWKLRSFSANAIEVAFYSQNRRNEWPGGGKVYVNRTYDTVSYPLTCIKGEKICYGAWLKGNAARYWGMGQGGKQACTECCYTCGGNTTTKVHNLNER</sequence>
<reference evidence="2 3" key="1">
    <citation type="submission" date="2018-01" db="EMBL/GenBank/DDBJ databases">
        <title>Genomic Encyclopedia of Type Strains, Phase III (KMG-III): the genomes of soil and plant-associated and newly described type strains.</title>
        <authorList>
            <person name="Whitman W."/>
        </authorList>
    </citation>
    <scope>NUCLEOTIDE SEQUENCE [LARGE SCALE GENOMIC DNA]</scope>
    <source>
        <strain evidence="2 3">1131</strain>
    </source>
</reference>
<keyword evidence="1" id="KW-0732">Signal</keyword>
<evidence type="ECO:0000313" key="2">
    <source>
        <dbReference type="EMBL" id="POR57058.1"/>
    </source>
</evidence>